<name>A0ABD2QMG9_9PLAT</name>
<comment type="caution">
    <text evidence="11">The sequence shown here is derived from an EMBL/GenBank/DDBJ whole genome shotgun (WGS) entry which is preliminary data.</text>
</comment>
<dbReference type="PROSITE" id="PS50089">
    <property type="entry name" value="ZF_RING_2"/>
    <property type="match status" value="1"/>
</dbReference>
<gene>
    <name evidence="11" type="ORF">Ciccas_000581</name>
</gene>
<dbReference type="InterPro" id="IPR013783">
    <property type="entry name" value="Ig-like_fold"/>
</dbReference>
<feature type="domain" description="RING-type" evidence="10">
    <location>
        <begin position="24"/>
        <end position="72"/>
    </location>
</feature>
<keyword evidence="4 7" id="KW-0863">Zinc-finger</keyword>
<evidence type="ECO:0000256" key="2">
    <source>
        <dbReference type="ARBA" id="ARBA00022723"/>
    </source>
</evidence>
<evidence type="ECO:0000313" key="11">
    <source>
        <dbReference type="EMBL" id="KAL3320744.1"/>
    </source>
</evidence>
<dbReference type="SUPFAM" id="SSF63829">
    <property type="entry name" value="Calcium-dependent phosphotriesterase"/>
    <property type="match status" value="1"/>
</dbReference>
<protein>
    <recommendedName>
        <fullName evidence="10">RING-type domain-containing protein</fullName>
    </recommendedName>
</protein>
<keyword evidence="2" id="KW-0479">Metal-binding</keyword>
<dbReference type="InterPro" id="IPR017868">
    <property type="entry name" value="Filamin/ABP280_repeat-like"/>
</dbReference>
<evidence type="ECO:0000259" key="10">
    <source>
        <dbReference type="PROSITE" id="PS50089"/>
    </source>
</evidence>
<dbReference type="InterPro" id="IPR001298">
    <property type="entry name" value="Filamin/ABP280_rpt"/>
</dbReference>
<evidence type="ECO:0000256" key="3">
    <source>
        <dbReference type="ARBA" id="ARBA00022737"/>
    </source>
</evidence>
<dbReference type="InterPro" id="IPR047153">
    <property type="entry name" value="TRIM45/56/19-like"/>
</dbReference>
<keyword evidence="12" id="KW-1185">Reference proteome</keyword>
<dbReference type="Pfam" id="PF00630">
    <property type="entry name" value="Filamin"/>
    <property type="match status" value="1"/>
</dbReference>
<dbReference type="AlphaFoldDB" id="A0ABD2QMG9"/>
<feature type="region of interest" description="Disordered" evidence="9">
    <location>
        <begin position="139"/>
        <end position="159"/>
    </location>
</feature>
<evidence type="ECO:0000256" key="1">
    <source>
        <dbReference type="ARBA" id="ARBA00008518"/>
    </source>
</evidence>
<dbReference type="InterPro" id="IPR017907">
    <property type="entry name" value="Znf_RING_CS"/>
</dbReference>
<feature type="coiled-coil region" evidence="8">
    <location>
        <begin position="272"/>
        <end position="299"/>
    </location>
</feature>
<reference evidence="11 12" key="1">
    <citation type="submission" date="2024-11" db="EMBL/GenBank/DDBJ databases">
        <title>Adaptive evolution of stress response genes in parasites aligns with host niche diversity.</title>
        <authorList>
            <person name="Hahn C."/>
            <person name="Resl P."/>
        </authorList>
    </citation>
    <scope>NUCLEOTIDE SEQUENCE [LARGE SCALE GENOMIC DNA]</scope>
    <source>
        <strain evidence="11">EGGRZ-B1_66</strain>
        <tissue evidence="11">Body</tissue>
    </source>
</reference>
<dbReference type="PANTHER" id="PTHR25462:SF285">
    <property type="entry name" value="RING-TYPE DOMAIN-CONTAINING PROTEIN"/>
    <property type="match status" value="1"/>
</dbReference>
<dbReference type="InterPro" id="IPR013083">
    <property type="entry name" value="Znf_RING/FYVE/PHD"/>
</dbReference>
<evidence type="ECO:0000256" key="6">
    <source>
        <dbReference type="PROSITE-ProRule" id="PRU00087"/>
    </source>
</evidence>
<dbReference type="SMART" id="SM00557">
    <property type="entry name" value="IG_FLMN"/>
    <property type="match status" value="1"/>
</dbReference>
<evidence type="ECO:0000256" key="4">
    <source>
        <dbReference type="ARBA" id="ARBA00022771"/>
    </source>
</evidence>
<evidence type="ECO:0000256" key="7">
    <source>
        <dbReference type="PROSITE-ProRule" id="PRU00175"/>
    </source>
</evidence>
<dbReference type="InterPro" id="IPR014756">
    <property type="entry name" value="Ig_E-set"/>
</dbReference>
<evidence type="ECO:0000313" key="12">
    <source>
        <dbReference type="Proteomes" id="UP001626550"/>
    </source>
</evidence>
<proteinExistence type="inferred from homology"/>
<dbReference type="GO" id="GO:0008270">
    <property type="term" value="F:zinc ion binding"/>
    <property type="evidence" value="ECO:0007669"/>
    <property type="project" value="UniProtKB-KW"/>
</dbReference>
<dbReference type="Gene3D" id="3.30.40.10">
    <property type="entry name" value="Zinc/RING finger domain, C3HC4 (zinc finger)"/>
    <property type="match status" value="1"/>
</dbReference>
<evidence type="ECO:0000256" key="5">
    <source>
        <dbReference type="ARBA" id="ARBA00022833"/>
    </source>
</evidence>
<dbReference type="SUPFAM" id="SSF57850">
    <property type="entry name" value="RING/U-box"/>
    <property type="match status" value="1"/>
</dbReference>
<feature type="repeat" description="Filamin" evidence="6">
    <location>
        <begin position="480"/>
        <end position="552"/>
    </location>
</feature>
<keyword evidence="8" id="KW-0175">Coiled coil</keyword>
<evidence type="ECO:0000256" key="8">
    <source>
        <dbReference type="SAM" id="Coils"/>
    </source>
</evidence>
<dbReference type="SUPFAM" id="SSF81296">
    <property type="entry name" value="E set domains"/>
    <property type="match status" value="1"/>
</dbReference>
<dbReference type="InterPro" id="IPR001841">
    <property type="entry name" value="Znf_RING"/>
</dbReference>
<evidence type="ECO:0000256" key="9">
    <source>
        <dbReference type="SAM" id="MobiDB-lite"/>
    </source>
</evidence>
<dbReference type="PROSITE" id="PS00518">
    <property type="entry name" value="ZF_RING_1"/>
    <property type="match status" value="1"/>
</dbReference>
<dbReference type="EMBL" id="JBJKFK010000033">
    <property type="protein sequence ID" value="KAL3320744.1"/>
    <property type="molecule type" value="Genomic_DNA"/>
</dbReference>
<dbReference type="PANTHER" id="PTHR25462">
    <property type="entry name" value="BONUS, ISOFORM C-RELATED"/>
    <property type="match status" value="1"/>
</dbReference>
<organism evidence="11 12">
    <name type="scientific">Cichlidogyrus casuarinus</name>
    <dbReference type="NCBI Taxonomy" id="1844966"/>
    <lineage>
        <taxon>Eukaryota</taxon>
        <taxon>Metazoa</taxon>
        <taxon>Spiralia</taxon>
        <taxon>Lophotrochozoa</taxon>
        <taxon>Platyhelminthes</taxon>
        <taxon>Monogenea</taxon>
        <taxon>Monopisthocotylea</taxon>
        <taxon>Dactylogyridea</taxon>
        <taxon>Ancyrocephalidae</taxon>
        <taxon>Cichlidogyrus</taxon>
    </lineage>
</organism>
<dbReference type="Proteomes" id="UP001626550">
    <property type="component" value="Unassembled WGS sequence"/>
</dbReference>
<accession>A0ABD2QMG9</accession>
<keyword evidence="5" id="KW-0862">Zinc</keyword>
<dbReference type="PROSITE" id="PS50194">
    <property type="entry name" value="FILAMIN_REPEAT"/>
    <property type="match status" value="1"/>
</dbReference>
<comment type="similarity">
    <text evidence="1">Belongs to the TRIM/RBCC family.</text>
</comment>
<dbReference type="Gene3D" id="2.60.40.10">
    <property type="entry name" value="Immunoglobulins"/>
    <property type="match status" value="1"/>
</dbReference>
<keyword evidence="3" id="KW-0677">Repeat</keyword>
<sequence length="673" mass="74638">MSSSHMVETMMINVEDFSGSFLTCGTCYSHYNSKEHSAKSLPCSHLICVSCIQRIIETQPNHAETFPCPHCRESIAIPNSGPNTFPPAFIVNQLLDLLASQRRDLVPKCRIHPNQELLFCETCDEVFCADCRGRGNAADPCGGSQSTHPWDPASDGNECGDQREANSLCLDDGQLSLHSSSLSSSSSNSTSGGPLSHNVISFNVALKRCSEILLYKAHLCVQELNSAQEAVSAEIDRLDQNKDACIEAVTSSFSEIMELVKHRRNELLNVVRRISEDKRRSLTDQLQMIESERSKVRDRCDYLQDMVDVRSISRGITFLNDKLDTIASLTEPRENAYLRYKDCATGRLGLPGLRTLIQQKSIFRRQSSLATNTLPAQLHTFLPDSPSATPTRQHSFHPGHIISPSHCIWLFHCFSLDASKQQPQQMASNFAGSMTQADIARCLAAFGQIDISTTYPALCTLKMPCGDLVVNLSDKAVIHTVDYHGQAQTSGTDPIELRFMHHASGSAAPASLIDLHDGSYQILLKPRTSGLHKLFVNILNRPMRGSPFQIAVNAGQKPRWSAKEGYNNQCFVQPYAVQTNWALASQRLEDDTPLEVYLLDTGNCRLLILDPFTGQVKKALEGEPFQERAATGMAWCPQGLWISNWRSKAIYLFDPQTEKVSFHCVISANVSVT</sequence>